<keyword evidence="1" id="KW-0472">Membrane</keyword>
<evidence type="ECO:0000313" key="4">
    <source>
        <dbReference type="Proteomes" id="UP000286907"/>
    </source>
</evidence>
<organism evidence="2 5">
    <name type="scientific">Oenococcus sicerae</name>
    <dbReference type="NCBI Taxonomy" id="2203724"/>
    <lineage>
        <taxon>Bacteria</taxon>
        <taxon>Bacillati</taxon>
        <taxon>Bacillota</taxon>
        <taxon>Bacilli</taxon>
        <taxon>Lactobacillales</taxon>
        <taxon>Lactobacillaceae</taxon>
        <taxon>Oenococcus</taxon>
    </lineage>
</organism>
<reference evidence="3" key="3">
    <citation type="submission" date="2020-01" db="EMBL/GenBank/DDBJ databases">
        <authorList>
            <person name="Cousin F.J."/>
            <person name="Le Guellec R."/>
            <person name="Cretenet M."/>
        </authorList>
    </citation>
    <scope>NUCLEOTIDE SEQUENCE</scope>
    <source>
        <strain evidence="3">UCMA 15228</strain>
    </source>
</reference>
<evidence type="ECO:0000313" key="2">
    <source>
        <dbReference type="EMBL" id="MDN6899705.1"/>
    </source>
</evidence>
<sequence length="171" mass="18709">MKKSFWILASVVIVLLGAAYFLYPRASFGGVQMSEKQFKQVNRSKDNIDVLLQDLNKYKPTSPKTVTKIKQDVDQLIAQNGENLSTADFDKLETAAGDKNGGVLATIEAAQKGHYLIDGDIASVLHTKFSIIVLQSAKSATESDSQAKKVASQIEKDLSIDSRLYKIGIKS</sequence>
<keyword evidence="1" id="KW-1133">Transmembrane helix</keyword>
<keyword evidence="4" id="KW-1185">Reference proteome</keyword>
<reference evidence="2" key="2">
    <citation type="submission" date="2019-01" db="EMBL/GenBank/DDBJ databases">
        <title>Oenococcus sicerae UCMA17102.</title>
        <authorList>
            <person name="Cousin F.J."/>
            <person name="Le Guellec R."/>
            <person name="Cretenet M."/>
        </authorList>
    </citation>
    <scope>NUCLEOTIDE SEQUENCE</scope>
    <source>
        <strain evidence="2">UCMA17102</strain>
    </source>
</reference>
<keyword evidence="1" id="KW-0812">Transmembrane</keyword>
<dbReference type="EMBL" id="CP029684">
    <property type="protein sequence ID" value="QAS70396.1"/>
    <property type="molecule type" value="Genomic_DNA"/>
</dbReference>
<name>A0AAJ1R9G9_9LACO</name>
<accession>A0AAJ1R9G9</accession>
<evidence type="ECO:0000313" key="3">
    <source>
        <dbReference type="EMBL" id="QAS70396.1"/>
    </source>
</evidence>
<dbReference type="AlphaFoldDB" id="A0AAJ1R9G9"/>
<reference evidence="3 4" key="1">
    <citation type="journal article" date="2019" name="Syst. Appl. Microbiol.">
        <title>Oenococcus sicerae sp. nov., isolated from French cider.</title>
        <authorList>
            <person name="Cousin F.J."/>
            <person name="Le Guellec R."/>
            <person name="Chagnot C."/>
            <person name="Goux D."/>
            <person name="Dalmasso M."/>
            <person name="Laplace J.M."/>
            <person name="Cretenet M."/>
        </authorList>
    </citation>
    <scope>NUCLEOTIDE SEQUENCE [LARGE SCALE GENOMIC DNA]</scope>
    <source>
        <strain evidence="3 4">UCMA 15228</strain>
    </source>
</reference>
<feature type="transmembrane region" description="Helical" evidence="1">
    <location>
        <begin position="6"/>
        <end position="23"/>
    </location>
</feature>
<evidence type="ECO:0000256" key="1">
    <source>
        <dbReference type="SAM" id="Phobius"/>
    </source>
</evidence>
<dbReference type="RefSeq" id="WP_128686863.1">
    <property type="nucleotide sequence ID" value="NZ_CP029684.2"/>
</dbReference>
<dbReference type="Proteomes" id="UP000286907">
    <property type="component" value="Chromosome"/>
</dbReference>
<gene>
    <name evidence="3" type="ORF">DLJ48_07615</name>
    <name evidence="2" type="ORF">EVC35_01620</name>
</gene>
<proteinExistence type="predicted"/>
<dbReference type="Proteomes" id="UP001167919">
    <property type="component" value="Unassembled WGS sequence"/>
</dbReference>
<evidence type="ECO:0000313" key="5">
    <source>
        <dbReference type="Proteomes" id="UP001167919"/>
    </source>
</evidence>
<protein>
    <submittedName>
        <fullName evidence="2">Uncharacterized protein</fullName>
    </submittedName>
</protein>
<dbReference type="EMBL" id="SDWY01000001">
    <property type="protein sequence ID" value="MDN6899705.1"/>
    <property type="molecule type" value="Genomic_DNA"/>
</dbReference>